<protein>
    <submittedName>
        <fullName evidence="1">Uncharacterized protein</fullName>
    </submittedName>
</protein>
<evidence type="ECO:0000313" key="1">
    <source>
        <dbReference type="EMBL" id="KAI3845274.1"/>
    </source>
</evidence>
<reference evidence="1" key="1">
    <citation type="submission" date="2022-04" db="EMBL/GenBank/DDBJ databases">
        <title>A functionally conserved STORR gene fusion in Papaver species that diverged 16.8 million years ago.</title>
        <authorList>
            <person name="Catania T."/>
        </authorList>
    </citation>
    <scope>NUCLEOTIDE SEQUENCE</scope>
    <source>
        <strain evidence="1">S-188037</strain>
    </source>
</reference>
<dbReference type="EMBL" id="JAJJMB010016680">
    <property type="protein sequence ID" value="KAI3845274.1"/>
    <property type="molecule type" value="Genomic_DNA"/>
</dbReference>
<evidence type="ECO:0000313" key="2">
    <source>
        <dbReference type="Proteomes" id="UP001202328"/>
    </source>
</evidence>
<accession>A0AAD4X4U4</accession>
<dbReference type="Proteomes" id="UP001202328">
    <property type="component" value="Unassembled WGS sequence"/>
</dbReference>
<proteinExistence type="predicted"/>
<dbReference type="AlphaFoldDB" id="A0AAD4X4U4"/>
<name>A0AAD4X4U4_9MAGN</name>
<comment type="caution">
    <text evidence="1">The sequence shown here is derived from an EMBL/GenBank/DDBJ whole genome shotgun (WGS) entry which is preliminary data.</text>
</comment>
<keyword evidence="2" id="KW-1185">Reference proteome</keyword>
<organism evidence="1 2">
    <name type="scientific">Papaver atlanticum</name>
    <dbReference type="NCBI Taxonomy" id="357466"/>
    <lineage>
        <taxon>Eukaryota</taxon>
        <taxon>Viridiplantae</taxon>
        <taxon>Streptophyta</taxon>
        <taxon>Embryophyta</taxon>
        <taxon>Tracheophyta</taxon>
        <taxon>Spermatophyta</taxon>
        <taxon>Magnoliopsida</taxon>
        <taxon>Ranunculales</taxon>
        <taxon>Papaveraceae</taxon>
        <taxon>Papaveroideae</taxon>
        <taxon>Papaver</taxon>
    </lineage>
</organism>
<gene>
    <name evidence="1" type="ORF">MKW98_009340</name>
</gene>
<sequence>MEIGHHGEFQNLHLYVLVVENDPSQSPLRYDLEHSDLQCALDISFKCIQQLNRCHGVFSLFQFTLFGHRLQLRAMKKGWLGEAEERMIGLLKLLNQKHKWEQIEYL</sequence>